<proteinExistence type="predicted"/>
<dbReference type="InterPro" id="IPR037036">
    <property type="entry name" value="PDED_dom_sf"/>
</dbReference>
<reference evidence="2" key="1">
    <citation type="submission" date="2022-08" db="EMBL/GenBank/DDBJ databases">
        <title>Genome sequencing of akame (Lates japonicus).</title>
        <authorList>
            <person name="Hashiguchi Y."/>
            <person name="Takahashi H."/>
        </authorList>
    </citation>
    <scope>NUCLEOTIDE SEQUENCE</scope>
    <source>
        <strain evidence="2">Kochi</strain>
    </source>
</reference>
<dbReference type="Gene3D" id="2.70.50.40">
    <property type="entry name" value="GMP phosphodiesterase, delta subunit"/>
    <property type="match status" value="1"/>
</dbReference>
<name>A0AAD3MWR4_LATJO</name>
<evidence type="ECO:0000259" key="1">
    <source>
        <dbReference type="Pfam" id="PF05351"/>
    </source>
</evidence>
<dbReference type="AlphaFoldDB" id="A0AAD3MWR4"/>
<dbReference type="Pfam" id="PF05351">
    <property type="entry name" value="GMP_PDE_delta"/>
    <property type="match status" value="1"/>
</dbReference>
<dbReference type="InterPro" id="IPR008015">
    <property type="entry name" value="PDED_dom"/>
</dbReference>
<feature type="domain" description="GMP phosphodiesterase delta subunit" evidence="1">
    <location>
        <begin position="27"/>
        <end position="58"/>
    </location>
</feature>
<evidence type="ECO:0000313" key="3">
    <source>
        <dbReference type="Proteomes" id="UP001279410"/>
    </source>
</evidence>
<keyword evidence="3" id="KW-1185">Reference proteome</keyword>
<dbReference type="Proteomes" id="UP001279410">
    <property type="component" value="Unassembled WGS sequence"/>
</dbReference>
<gene>
    <name evidence="2" type="ORF">AKAME5_002915100</name>
</gene>
<comment type="caution">
    <text evidence="2">The sequence shown here is derived from an EMBL/GenBank/DDBJ whole genome shotgun (WGS) entry which is preliminary data.</text>
</comment>
<sequence length="75" mass="8773">MLLTSSCSTRYKSVVILGSFHCGFLPEQKRSHPHETQSDSFLYFVDNKLVMHNKADYSHADIDDKRTRETGWMYD</sequence>
<protein>
    <submittedName>
        <fullName evidence="2">Protein unc-119 homolog B isoform X1</fullName>
    </submittedName>
</protein>
<organism evidence="2 3">
    <name type="scientific">Lates japonicus</name>
    <name type="common">Japanese lates</name>
    <dbReference type="NCBI Taxonomy" id="270547"/>
    <lineage>
        <taxon>Eukaryota</taxon>
        <taxon>Metazoa</taxon>
        <taxon>Chordata</taxon>
        <taxon>Craniata</taxon>
        <taxon>Vertebrata</taxon>
        <taxon>Euteleostomi</taxon>
        <taxon>Actinopterygii</taxon>
        <taxon>Neopterygii</taxon>
        <taxon>Teleostei</taxon>
        <taxon>Neoteleostei</taxon>
        <taxon>Acanthomorphata</taxon>
        <taxon>Carangaria</taxon>
        <taxon>Carangaria incertae sedis</taxon>
        <taxon>Centropomidae</taxon>
        <taxon>Lates</taxon>
    </lineage>
</organism>
<evidence type="ECO:0000313" key="2">
    <source>
        <dbReference type="EMBL" id="GLD62563.1"/>
    </source>
</evidence>
<accession>A0AAD3MWR4</accession>
<dbReference type="EMBL" id="BRZM01005243">
    <property type="protein sequence ID" value="GLD62563.1"/>
    <property type="molecule type" value="Genomic_DNA"/>
</dbReference>